<feature type="non-terminal residue" evidence="2">
    <location>
        <position position="1"/>
    </location>
</feature>
<dbReference type="AlphaFoldDB" id="A0A1V1NVV0"/>
<dbReference type="Gene3D" id="2.60.40.10">
    <property type="entry name" value="Immunoglobulins"/>
    <property type="match status" value="4"/>
</dbReference>
<protein>
    <recommendedName>
        <fullName evidence="1">RapA2 cadherin-like domain-containing protein</fullName>
    </recommendedName>
</protein>
<accession>A0A1V1NVV0</accession>
<dbReference type="EMBL" id="ATBP01001816">
    <property type="protein sequence ID" value="ETR66681.1"/>
    <property type="molecule type" value="Genomic_DNA"/>
</dbReference>
<dbReference type="InterPro" id="IPR013783">
    <property type="entry name" value="Ig-like_fold"/>
</dbReference>
<dbReference type="CDD" id="cd11304">
    <property type="entry name" value="Cadherin_repeat"/>
    <property type="match status" value="1"/>
</dbReference>
<feature type="non-terminal residue" evidence="2">
    <location>
        <position position="582"/>
    </location>
</feature>
<evidence type="ECO:0000313" key="3">
    <source>
        <dbReference type="Proteomes" id="UP000189670"/>
    </source>
</evidence>
<dbReference type="Pfam" id="PF17803">
    <property type="entry name" value="Cadherin_4"/>
    <property type="match status" value="1"/>
</dbReference>
<reference evidence="3" key="1">
    <citation type="submission" date="2012-11" db="EMBL/GenBank/DDBJ databases">
        <authorList>
            <person name="Lucero-Rivera Y.E."/>
            <person name="Tovar-Ramirez D."/>
        </authorList>
    </citation>
    <scope>NUCLEOTIDE SEQUENCE [LARGE SCALE GENOMIC DNA]</scope>
    <source>
        <strain evidence="3">Araruama</strain>
    </source>
</reference>
<sequence length="582" mass="60395">AECMLDITITSSDLSLISNGNITYTCNADTYTMMVTPATNASGIATISVLAVDDGALTSISSFMLTVTNINDIPVISSIADQTTDEDIAMNPVSFTVSDADNEPLTVTVISGDTSLVAMNSASITLSGYSGGMTYSYVTLSGGEPLTLTLLPLTNENGVLEITVTVSDDIVEVSEFFTLTVMPVNDAPAISSISDQTTSEDTPMSPITFTVSDVDSSNLSVVLYSDPWVIAQSAECITLENASGMTSYTGLSASSGESLTLILNPLSNESGSVNFTMTVSDGSLQVDEFFTLDVTPVNDAPEVSSISNATTNENTPIGFTFTASDPEMAECMLDITITSSDQSLISNGNITYTCNADTYTMMVTPATNASGIATISVLAVDDGALTSISSFMLTVTNINDAPVISSIADQTTNEDTAMNPVSFTVSDADNEPLTVVIQSGNTSLVALSADNITISNDSYGDTFTFTTVSGGESLSLSILPIVDMSGSVEITVTVSDEVNFSSTSFTLTVNAVNDAPVISDSTFSINENSATGYSLGTLSLSDVDSLELTVTIVSGNTNAAFAINNSGDLTVNNGNALDYETI</sequence>
<name>A0A1V1NVV0_9BACT</name>
<dbReference type="Proteomes" id="UP000189670">
    <property type="component" value="Unassembled WGS sequence"/>
</dbReference>
<dbReference type="SUPFAM" id="SSF49313">
    <property type="entry name" value="Cadherin-like"/>
    <property type="match status" value="2"/>
</dbReference>
<dbReference type="GO" id="GO:0005509">
    <property type="term" value="F:calcium ion binding"/>
    <property type="evidence" value="ECO:0007669"/>
    <property type="project" value="InterPro"/>
</dbReference>
<dbReference type="InterPro" id="IPR040853">
    <property type="entry name" value="RapA2_cadherin-like"/>
</dbReference>
<gene>
    <name evidence="2" type="ORF">OMM_12481</name>
</gene>
<dbReference type="Gene3D" id="2.60.40.60">
    <property type="entry name" value="Cadherins"/>
    <property type="match status" value="1"/>
</dbReference>
<feature type="domain" description="RapA2 cadherin-like" evidence="1">
    <location>
        <begin position="505"/>
        <end position="570"/>
    </location>
</feature>
<organism evidence="2 3">
    <name type="scientific">Candidatus Magnetoglobus multicellularis str. Araruama</name>
    <dbReference type="NCBI Taxonomy" id="890399"/>
    <lineage>
        <taxon>Bacteria</taxon>
        <taxon>Pseudomonadati</taxon>
        <taxon>Thermodesulfobacteriota</taxon>
        <taxon>Desulfobacteria</taxon>
        <taxon>Desulfobacterales</taxon>
        <taxon>Desulfobacteraceae</taxon>
        <taxon>Candidatus Magnetoglobus</taxon>
    </lineage>
</organism>
<dbReference type="InterPro" id="IPR015919">
    <property type="entry name" value="Cadherin-like_sf"/>
</dbReference>
<dbReference type="GO" id="GO:0016020">
    <property type="term" value="C:membrane"/>
    <property type="evidence" value="ECO:0007669"/>
    <property type="project" value="InterPro"/>
</dbReference>
<evidence type="ECO:0000313" key="2">
    <source>
        <dbReference type="EMBL" id="ETR66681.1"/>
    </source>
</evidence>
<evidence type="ECO:0000259" key="1">
    <source>
        <dbReference type="Pfam" id="PF17803"/>
    </source>
</evidence>
<comment type="caution">
    <text evidence="2">The sequence shown here is derived from an EMBL/GenBank/DDBJ whole genome shotgun (WGS) entry which is preliminary data.</text>
</comment>
<proteinExistence type="predicted"/>